<feature type="transmembrane region" description="Helical" evidence="1">
    <location>
        <begin position="50"/>
        <end position="66"/>
    </location>
</feature>
<keyword evidence="1" id="KW-0472">Membrane</keyword>
<dbReference type="Proteomes" id="UP000626109">
    <property type="component" value="Unassembled WGS sequence"/>
</dbReference>
<proteinExistence type="predicted"/>
<reference evidence="2" key="1">
    <citation type="submission" date="2021-02" db="EMBL/GenBank/DDBJ databases">
        <authorList>
            <person name="Dougan E. K."/>
            <person name="Rhodes N."/>
            <person name="Thang M."/>
            <person name="Chan C."/>
        </authorList>
    </citation>
    <scope>NUCLEOTIDE SEQUENCE</scope>
</reference>
<name>A0A813ISM0_POLGL</name>
<comment type="caution">
    <text evidence="2">The sequence shown here is derived from an EMBL/GenBank/DDBJ whole genome shotgun (WGS) entry which is preliminary data.</text>
</comment>
<gene>
    <name evidence="2" type="ORF">PGLA2088_LOCUS11955</name>
</gene>
<feature type="transmembrane region" description="Helical" evidence="1">
    <location>
        <begin position="86"/>
        <end position="110"/>
    </location>
</feature>
<evidence type="ECO:0000256" key="1">
    <source>
        <dbReference type="SAM" id="Phobius"/>
    </source>
</evidence>
<protein>
    <recommendedName>
        <fullName evidence="4">TLC domain-containing protein</fullName>
    </recommendedName>
</protein>
<accession>A0A813ISM0</accession>
<feature type="non-terminal residue" evidence="2">
    <location>
        <position position="1"/>
    </location>
</feature>
<evidence type="ECO:0000313" key="3">
    <source>
        <dbReference type="Proteomes" id="UP000626109"/>
    </source>
</evidence>
<keyword evidence="1" id="KW-1133">Transmembrane helix</keyword>
<evidence type="ECO:0000313" key="2">
    <source>
        <dbReference type="EMBL" id="CAE8656046.1"/>
    </source>
</evidence>
<organism evidence="2 3">
    <name type="scientific">Polarella glacialis</name>
    <name type="common">Dinoflagellate</name>
    <dbReference type="NCBI Taxonomy" id="89957"/>
    <lineage>
        <taxon>Eukaryota</taxon>
        <taxon>Sar</taxon>
        <taxon>Alveolata</taxon>
        <taxon>Dinophyceae</taxon>
        <taxon>Suessiales</taxon>
        <taxon>Suessiaceae</taxon>
        <taxon>Polarella</taxon>
    </lineage>
</organism>
<sequence>MTGSERTNMVSSMNLDKSAGIWTERVPAVLCLLGAAMSGMISWWLVANGFLWACFYTCAAAVLRRWRPGTAKDMHYGRIPDGYGRWAYNLSILHQAIVLPSLALLAATYGGSNIRTMDWLRAPSESLDPLSRQIFCSTVGAMAKDFWIYGRSVDKWLFLHHISTILGCALCLSLEHGGGLAVAAAFLGELS</sequence>
<evidence type="ECO:0008006" key="4">
    <source>
        <dbReference type="Google" id="ProtNLM"/>
    </source>
</evidence>
<dbReference type="AlphaFoldDB" id="A0A813ISM0"/>
<dbReference type="EMBL" id="CAJNNW010013967">
    <property type="protein sequence ID" value="CAE8656046.1"/>
    <property type="molecule type" value="Genomic_DNA"/>
</dbReference>
<keyword evidence="1" id="KW-0812">Transmembrane</keyword>